<comment type="caution">
    <text evidence="4">The sequence shown here is derived from an EMBL/GenBank/DDBJ whole genome shotgun (WGS) entry which is preliminary data.</text>
</comment>
<evidence type="ECO:0000313" key="5">
    <source>
        <dbReference type="Proteomes" id="UP000799429"/>
    </source>
</evidence>
<dbReference type="GO" id="GO:0006979">
    <property type="term" value="P:response to oxidative stress"/>
    <property type="evidence" value="ECO:0007669"/>
    <property type="project" value="TreeGrafter"/>
</dbReference>
<protein>
    <submittedName>
        <fullName evidence="4">Thioredoxin-like protein</fullName>
    </submittedName>
</protein>
<dbReference type="PANTHER" id="PTHR10681">
    <property type="entry name" value="THIOREDOXIN PEROXIDASE"/>
    <property type="match status" value="1"/>
</dbReference>
<reference evidence="4" key="1">
    <citation type="journal article" date="2020" name="Stud. Mycol.">
        <title>101 Dothideomycetes genomes: a test case for predicting lifestyles and emergence of pathogens.</title>
        <authorList>
            <person name="Haridas S."/>
            <person name="Albert R."/>
            <person name="Binder M."/>
            <person name="Bloem J."/>
            <person name="Labutti K."/>
            <person name="Salamov A."/>
            <person name="Andreopoulos B."/>
            <person name="Baker S."/>
            <person name="Barry K."/>
            <person name="Bills G."/>
            <person name="Bluhm B."/>
            <person name="Cannon C."/>
            <person name="Castanera R."/>
            <person name="Culley D."/>
            <person name="Daum C."/>
            <person name="Ezra D."/>
            <person name="Gonzalez J."/>
            <person name="Henrissat B."/>
            <person name="Kuo A."/>
            <person name="Liang C."/>
            <person name="Lipzen A."/>
            <person name="Lutzoni F."/>
            <person name="Magnuson J."/>
            <person name="Mondo S."/>
            <person name="Nolan M."/>
            <person name="Ohm R."/>
            <person name="Pangilinan J."/>
            <person name="Park H.-J."/>
            <person name="Ramirez L."/>
            <person name="Alfaro M."/>
            <person name="Sun H."/>
            <person name="Tritt A."/>
            <person name="Yoshinaga Y."/>
            <person name="Zwiers L.-H."/>
            <person name="Turgeon B."/>
            <person name="Goodwin S."/>
            <person name="Spatafora J."/>
            <person name="Crous P."/>
            <person name="Grigoriev I."/>
        </authorList>
    </citation>
    <scope>NUCLEOTIDE SEQUENCE</scope>
    <source>
        <strain evidence="4">CBS 101060</strain>
    </source>
</reference>
<dbReference type="CDD" id="cd03015">
    <property type="entry name" value="PRX_Typ2cys"/>
    <property type="match status" value="1"/>
</dbReference>
<comment type="similarity">
    <text evidence="1">Belongs to the peroxiredoxin family. AhpC/Prx1 subfamily.</text>
</comment>
<dbReference type="OrthoDB" id="185659at2759"/>
<dbReference type="InterPro" id="IPR050217">
    <property type="entry name" value="Peroxiredoxin"/>
</dbReference>
<dbReference type="GO" id="GO:0033554">
    <property type="term" value="P:cellular response to stress"/>
    <property type="evidence" value="ECO:0007669"/>
    <property type="project" value="TreeGrafter"/>
</dbReference>
<dbReference type="SUPFAM" id="SSF52833">
    <property type="entry name" value="Thioredoxin-like"/>
    <property type="match status" value="1"/>
</dbReference>
<keyword evidence="5" id="KW-1185">Reference proteome</keyword>
<feature type="domain" description="Alkyl hydroperoxide reductase subunit C/ Thiol specific antioxidant" evidence="3">
    <location>
        <begin position="2"/>
        <end position="97"/>
    </location>
</feature>
<dbReference type="InterPro" id="IPR000866">
    <property type="entry name" value="AhpC/TSA"/>
</dbReference>
<gene>
    <name evidence="4" type="ORF">M501DRAFT_1012951</name>
</gene>
<dbReference type="Gene3D" id="3.40.30.10">
    <property type="entry name" value="Glutaredoxin"/>
    <property type="match status" value="1"/>
</dbReference>
<name>A0A9P4SJA7_9PEZI</name>
<dbReference type="InterPro" id="IPR036249">
    <property type="entry name" value="Thioredoxin-like_sf"/>
</dbReference>
<dbReference type="AlphaFoldDB" id="A0A9P4SJA7"/>
<keyword evidence="2" id="KW-0560">Oxidoreductase</keyword>
<dbReference type="GO" id="GO:0042744">
    <property type="term" value="P:hydrogen peroxide catabolic process"/>
    <property type="evidence" value="ECO:0007669"/>
    <property type="project" value="TreeGrafter"/>
</dbReference>
<dbReference type="GO" id="GO:0045454">
    <property type="term" value="P:cell redox homeostasis"/>
    <property type="evidence" value="ECO:0007669"/>
    <property type="project" value="TreeGrafter"/>
</dbReference>
<organism evidence="4 5">
    <name type="scientific">Patellaria atrata CBS 101060</name>
    <dbReference type="NCBI Taxonomy" id="1346257"/>
    <lineage>
        <taxon>Eukaryota</taxon>
        <taxon>Fungi</taxon>
        <taxon>Dikarya</taxon>
        <taxon>Ascomycota</taxon>
        <taxon>Pezizomycotina</taxon>
        <taxon>Dothideomycetes</taxon>
        <taxon>Dothideomycetes incertae sedis</taxon>
        <taxon>Patellariales</taxon>
        <taxon>Patellariaceae</taxon>
        <taxon>Patellaria</taxon>
    </lineage>
</organism>
<dbReference type="PANTHER" id="PTHR10681:SF128">
    <property type="entry name" value="THIOREDOXIN-DEPENDENT PEROXIDE REDUCTASE, MITOCHONDRIAL"/>
    <property type="match status" value="1"/>
</dbReference>
<dbReference type="Pfam" id="PF00578">
    <property type="entry name" value="AhpC-TSA"/>
    <property type="match status" value="1"/>
</dbReference>
<dbReference type="EMBL" id="MU006089">
    <property type="protein sequence ID" value="KAF2843610.1"/>
    <property type="molecule type" value="Genomic_DNA"/>
</dbReference>
<dbReference type="GO" id="GO:0005829">
    <property type="term" value="C:cytosol"/>
    <property type="evidence" value="ECO:0007669"/>
    <property type="project" value="TreeGrafter"/>
</dbReference>
<proteinExistence type="inferred from homology"/>
<evidence type="ECO:0000313" key="4">
    <source>
        <dbReference type="EMBL" id="KAF2843610.1"/>
    </source>
</evidence>
<evidence type="ECO:0000259" key="3">
    <source>
        <dbReference type="Pfam" id="PF00578"/>
    </source>
</evidence>
<evidence type="ECO:0000256" key="1">
    <source>
        <dbReference type="ARBA" id="ARBA00009796"/>
    </source>
</evidence>
<dbReference type="GO" id="GO:0008379">
    <property type="term" value="F:thioredoxin peroxidase activity"/>
    <property type="evidence" value="ECO:0007669"/>
    <property type="project" value="TreeGrafter"/>
</dbReference>
<sequence length="263" mass="28474">MAFSYVCPTEVISFNNVMDEFTENGASIVFVSTDSKHSLHQWQSRPLIEGGLGNINIPLLSDQNHKMSKAYGVLLEDEGVSLRGMFIINPDGIVKHISINDTAVGRSVLETLRLLQAFRAEADDGVYCAANWNPGEATIVPTNEGALSYFRSRFGVLSTVSSPGGLETKPVSKPPSTGKASSAIVIPTSPRDRDFIIFSPSTSRPLSVADMRSPTKKFAKGALQKVFGESRASSPLPSPLDGVGGMERLNERNLGWWRACEQA</sequence>
<evidence type="ECO:0000256" key="2">
    <source>
        <dbReference type="ARBA" id="ARBA00023002"/>
    </source>
</evidence>
<accession>A0A9P4SJA7</accession>
<dbReference type="Proteomes" id="UP000799429">
    <property type="component" value="Unassembled WGS sequence"/>
</dbReference>